<name>Q4SQF7_TETNG</name>
<sequence>MSIAQALAMTVAEIPVFLYSTFGQVNLFKHRPIIYIVMCNLM</sequence>
<reference evidence="1" key="1">
    <citation type="journal article" date="2004" name="Nature">
        <title>Genome duplication in the teleost fish Tetraodon nigroviridis reveals the early vertebrate proto-karyotype.</title>
        <authorList>
            <person name="Jaillon O."/>
            <person name="Aury J.-M."/>
            <person name="Brunet F."/>
            <person name="Petit J.-L."/>
            <person name="Stange-Thomann N."/>
            <person name="Mauceli E."/>
            <person name="Bouneau L."/>
            <person name="Fischer C."/>
            <person name="Ozouf-Costaz C."/>
            <person name="Bernot A."/>
            <person name="Nicaud S."/>
            <person name="Jaffe D."/>
            <person name="Fisher S."/>
            <person name="Lutfalla G."/>
            <person name="Dossat C."/>
            <person name="Segurens B."/>
            <person name="Dasilva C."/>
            <person name="Salanoubat M."/>
            <person name="Levy M."/>
            <person name="Boudet N."/>
            <person name="Castellano S."/>
            <person name="Anthouard V."/>
            <person name="Jubin C."/>
            <person name="Castelli V."/>
            <person name="Katinka M."/>
            <person name="Vacherie B."/>
            <person name="Biemont C."/>
            <person name="Skalli Z."/>
            <person name="Cattolico L."/>
            <person name="Poulain J."/>
            <person name="De Berardinis V."/>
            <person name="Cruaud C."/>
            <person name="Duprat S."/>
            <person name="Brottier P."/>
            <person name="Coutanceau J.-P."/>
            <person name="Gouzy J."/>
            <person name="Parra G."/>
            <person name="Lardier G."/>
            <person name="Chapple C."/>
            <person name="McKernan K.J."/>
            <person name="McEwan P."/>
            <person name="Bosak S."/>
            <person name="Kellis M."/>
            <person name="Volff J.-N."/>
            <person name="Guigo R."/>
            <person name="Zody M.C."/>
            <person name="Mesirov J."/>
            <person name="Lindblad-Toh K."/>
            <person name="Birren B."/>
            <person name="Nusbaum C."/>
            <person name="Kahn D."/>
            <person name="Robinson-Rechavi M."/>
            <person name="Laudet V."/>
            <person name="Schachter V."/>
            <person name="Quetier F."/>
            <person name="Saurin W."/>
            <person name="Scarpelli C."/>
            <person name="Wincker P."/>
            <person name="Lander E.S."/>
            <person name="Weissenbach J."/>
            <person name="Roest Crollius H."/>
        </authorList>
    </citation>
    <scope>NUCLEOTIDE SEQUENCE [LARGE SCALE GENOMIC DNA]</scope>
</reference>
<protein>
    <submittedName>
        <fullName evidence="1">(spotted green pufferfish) hypothetical protein</fullName>
    </submittedName>
</protein>
<reference evidence="1" key="2">
    <citation type="submission" date="2004-02" db="EMBL/GenBank/DDBJ databases">
        <authorList>
            <consortium name="Genoscope"/>
            <consortium name="Whitehead Institute Centre for Genome Research"/>
        </authorList>
    </citation>
    <scope>NUCLEOTIDE SEQUENCE</scope>
</reference>
<dbReference type="KEGG" id="tng:GSTEN00014389G001"/>
<comment type="caution">
    <text evidence="1">The sequence shown here is derived from an EMBL/GenBank/DDBJ whole genome shotgun (WGS) entry which is preliminary data.</text>
</comment>
<accession>Q4SQF7</accession>
<dbReference type="OrthoDB" id="9909642at2759"/>
<gene>
    <name evidence="1" type="ORF">GSTENG00014389001</name>
</gene>
<organism evidence="1">
    <name type="scientific">Tetraodon nigroviridis</name>
    <name type="common">Spotted green pufferfish</name>
    <name type="synonym">Chelonodon nigroviridis</name>
    <dbReference type="NCBI Taxonomy" id="99883"/>
    <lineage>
        <taxon>Eukaryota</taxon>
        <taxon>Metazoa</taxon>
        <taxon>Chordata</taxon>
        <taxon>Craniata</taxon>
        <taxon>Vertebrata</taxon>
        <taxon>Euteleostomi</taxon>
        <taxon>Actinopterygii</taxon>
        <taxon>Neopterygii</taxon>
        <taxon>Teleostei</taxon>
        <taxon>Neoteleostei</taxon>
        <taxon>Acanthomorphata</taxon>
        <taxon>Eupercaria</taxon>
        <taxon>Tetraodontiformes</taxon>
        <taxon>Tetradontoidea</taxon>
        <taxon>Tetraodontidae</taxon>
        <taxon>Tetraodon</taxon>
    </lineage>
</organism>
<proteinExistence type="predicted"/>
<dbReference type="EMBL" id="CAAE01014533">
    <property type="protein sequence ID" value="CAF97125.1"/>
    <property type="molecule type" value="Genomic_DNA"/>
</dbReference>
<dbReference type="AlphaFoldDB" id="Q4SQF7"/>
<evidence type="ECO:0000313" key="1">
    <source>
        <dbReference type="EMBL" id="CAF97125.1"/>
    </source>
</evidence>